<accession>C3Y0Y2</accession>
<dbReference type="eggNOG" id="KOG0192">
    <property type="taxonomic scope" value="Eukaryota"/>
</dbReference>
<dbReference type="PANTHER" id="PTHR26392">
    <property type="entry name" value="MITOGEN-ACTIVATED PROTEIN KINASE KINASE KINASE 7-RELATED"/>
    <property type="match status" value="1"/>
</dbReference>
<organism>
    <name type="scientific">Branchiostoma floridae</name>
    <name type="common">Florida lancelet</name>
    <name type="synonym">Amphioxus</name>
    <dbReference type="NCBI Taxonomy" id="7739"/>
    <lineage>
        <taxon>Eukaryota</taxon>
        <taxon>Metazoa</taxon>
        <taxon>Chordata</taxon>
        <taxon>Cephalochordata</taxon>
        <taxon>Leptocardii</taxon>
        <taxon>Amphioxiformes</taxon>
        <taxon>Branchiostomatidae</taxon>
        <taxon>Branchiostoma</taxon>
    </lineage>
</organism>
<dbReference type="Gene3D" id="1.10.510.10">
    <property type="entry name" value="Transferase(Phosphotransferase) domain 1"/>
    <property type="match status" value="1"/>
</dbReference>
<evidence type="ECO:0000313" key="3">
    <source>
        <dbReference type="EMBL" id="EEN66115.1"/>
    </source>
</evidence>
<dbReference type="InterPro" id="IPR027417">
    <property type="entry name" value="P-loop_NTPase"/>
</dbReference>
<dbReference type="AlphaFoldDB" id="C3Y0Y2"/>
<dbReference type="InterPro" id="IPR000719">
    <property type="entry name" value="Prot_kinase_dom"/>
</dbReference>
<evidence type="ECO:0000259" key="2">
    <source>
        <dbReference type="PROSITE" id="PS50011"/>
    </source>
</evidence>
<dbReference type="STRING" id="7739.C3Y0Y2"/>
<dbReference type="Pfam" id="PF00350">
    <property type="entry name" value="Dynamin_N"/>
    <property type="match status" value="1"/>
</dbReference>
<dbReference type="InParanoid" id="C3Y0Y2"/>
<dbReference type="InterPro" id="IPR001245">
    <property type="entry name" value="Ser-Thr/Tyr_kinase_cat_dom"/>
</dbReference>
<protein>
    <recommendedName>
        <fullName evidence="2">Protein kinase domain-containing protein</fullName>
    </recommendedName>
</protein>
<dbReference type="EMBL" id="GG666479">
    <property type="protein sequence ID" value="EEN66115.1"/>
    <property type="molecule type" value="Genomic_DNA"/>
</dbReference>
<proteinExistence type="inferred from homology"/>
<sequence>MADGTATAHGQDEKKIELTDETIAKCNVPRARKISREHNIPIGDLQELEDMRQRFRQHLRQRTTQAHKEVLHVVSDLKDKDDSARKRLQEIMTDVQKLLETCDDKIRVQLDLEQRTADHKAKIAHHMETLQSTHCPILVAGETSSGKSSLINVLLGEYLLPSHHLSCSSVICKVQYGEDQRAVVHYKDKPPATIPLPAGKDDLAGHLFKKSDREKESGCREVDIYLPLDYMKSGIFIVDSPGIGESDIMSAAVMEYLQQAFAFIYVIKSDNAGGVQDDRLKKLLKEVRNSRKQDKLQPLNPASAIFVCNRWDIVEKHGPAEADKVKQDIIRKLRACWPGFRPHQVFFMNTERAARDLRAGYVADDLAKLIEGIEELIPRALQAKTHVSWSWAMYLVGRVAHYINSFLLKSAMTSSQLRQRYKKAKDDLDSLKAYADTMLTNQKQMLEDVKCELLAAMTTFLQEETTESAMQSWTESEVPEVEKGMEWEVLQYQIESRISTRLVELIDEWEIKMKHFQTKGEELQKTIVAGMSTVEVRLFKIEDELSNQDRHRNITVFQTQRPQKKKSVRNLVDFSTEHLSRSDKILLGVTAPLLATFGVIGAVAASPALAVMGIQALKKKYTDQQERHKYKADKCKYMAERAMERLEHFRKNGDSIRKYVQERLKSVEDHLHAFGHNLPMRMKAQLQLMERIEKDQRTAKELASDYQPLLEKFSGMKAKLALFELEELNLLDPCRVRCDEVDETVKFYRLNMSLKKGKVTTMDGSKMDATIKSYSRKIDGTIVGDFTTARKLMHDNILRFVGICVIDQIPQLVLKAADGCLREYLQKGPRVSAMFGLNTLPAMRGVCAGLQYLHSKQLVSFFLSQDTVLVIERDGGDSRFKLAHVGEPRALPLQPDDYSGPAGQHVYLPPEVLREGVVYDSRSDMYALGLMMWEVWCEQKVFGNAEETMTLQSFIDTSIQLETPHTHKHTTVEDGAGETWRTIIQECLQPPDNRTLVSSQAMQQLQGVRYDH</sequence>
<reference evidence="3" key="1">
    <citation type="journal article" date="2008" name="Nature">
        <title>The amphioxus genome and the evolution of the chordate karyotype.</title>
        <authorList>
            <consortium name="US DOE Joint Genome Institute (JGI-PGF)"/>
            <person name="Putnam N.H."/>
            <person name="Butts T."/>
            <person name="Ferrier D.E.K."/>
            <person name="Furlong R.F."/>
            <person name="Hellsten U."/>
            <person name="Kawashima T."/>
            <person name="Robinson-Rechavi M."/>
            <person name="Shoguchi E."/>
            <person name="Terry A."/>
            <person name="Yu J.-K."/>
            <person name="Benito-Gutierrez E.L."/>
            <person name="Dubchak I."/>
            <person name="Garcia-Fernandez J."/>
            <person name="Gibson-Brown J.J."/>
            <person name="Grigoriev I.V."/>
            <person name="Horton A.C."/>
            <person name="de Jong P.J."/>
            <person name="Jurka J."/>
            <person name="Kapitonov V.V."/>
            <person name="Kohara Y."/>
            <person name="Kuroki Y."/>
            <person name="Lindquist E."/>
            <person name="Lucas S."/>
            <person name="Osoegawa K."/>
            <person name="Pennacchio L.A."/>
            <person name="Salamov A.A."/>
            <person name="Satou Y."/>
            <person name="Sauka-Spengler T."/>
            <person name="Schmutz J."/>
            <person name="Shin-I T."/>
            <person name="Toyoda A."/>
            <person name="Bronner-Fraser M."/>
            <person name="Fujiyama A."/>
            <person name="Holland L.Z."/>
            <person name="Holland P.W.H."/>
            <person name="Satoh N."/>
            <person name="Rokhsar D.S."/>
        </authorList>
    </citation>
    <scope>NUCLEOTIDE SEQUENCE [LARGE SCALE GENOMIC DNA]</scope>
    <source>
        <strain evidence="3">S238N-H82</strain>
        <tissue evidence="3">Testes</tissue>
    </source>
</reference>
<dbReference type="GO" id="GO:0005524">
    <property type="term" value="F:ATP binding"/>
    <property type="evidence" value="ECO:0007669"/>
    <property type="project" value="InterPro"/>
</dbReference>
<comment type="similarity">
    <text evidence="1">Belongs to the protein kinase superfamily. TKL Ser/Thr protein kinase family. ROCO subfamily.</text>
</comment>
<dbReference type="GO" id="GO:0004672">
    <property type="term" value="F:protein kinase activity"/>
    <property type="evidence" value="ECO:0007669"/>
    <property type="project" value="InterPro"/>
</dbReference>
<dbReference type="Pfam" id="PF07714">
    <property type="entry name" value="PK_Tyr_Ser-Thr"/>
    <property type="match status" value="1"/>
</dbReference>
<dbReference type="SUPFAM" id="SSF56112">
    <property type="entry name" value="Protein kinase-like (PK-like)"/>
    <property type="match status" value="1"/>
</dbReference>
<gene>
    <name evidence="3" type="ORF">BRAFLDRAFT_89860</name>
</gene>
<dbReference type="PANTHER" id="PTHR26392:SF92">
    <property type="entry name" value="PROTEIN KINASE DOMAIN-CONTAINING PROTEIN"/>
    <property type="match status" value="1"/>
</dbReference>
<dbReference type="InterPro" id="IPR011009">
    <property type="entry name" value="Kinase-like_dom_sf"/>
</dbReference>
<dbReference type="InterPro" id="IPR045063">
    <property type="entry name" value="Dynamin_N"/>
</dbReference>
<name>C3Y0Y2_BRAFL</name>
<evidence type="ECO:0000256" key="1">
    <source>
        <dbReference type="ARBA" id="ARBA00008171"/>
    </source>
</evidence>
<dbReference type="PROSITE" id="PS50011">
    <property type="entry name" value="PROTEIN_KINASE_DOM"/>
    <property type="match status" value="1"/>
</dbReference>
<dbReference type="Gene3D" id="3.40.50.300">
    <property type="entry name" value="P-loop containing nucleotide triphosphate hydrolases"/>
    <property type="match status" value="1"/>
</dbReference>
<dbReference type="SUPFAM" id="SSF52540">
    <property type="entry name" value="P-loop containing nucleoside triphosphate hydrolases"/>
    <property type="match status" value="1"/>
</dbReference>
<feature type="domain" description="Protein kinase" evidence="2">
    <location>
        <begin position="745"/>
        <end position="1012"/>
    </location>
</feature>